<evidence type="ECO:0000256" key="5">
    <source>
        <dbReference type="ARBA" id="ARBA00023277"/>
    </source>
</evidence>
<dbReference type="InterPro" id="IPR002328">
    <property type="entry name" value="ADH_Zn_CS"/>
</dbReference>
<dbReference type="Proteomes" id="UP000001567">
    <property type="component" value="Chromosome"/>
</dbReference>
<comment type="similarity">
    <text evidence="6">Belongs to the zinc-containing alcohol dehydrogenase family.</text>
</comment>
<dbReference type="GO" id="GO:0030554">
    <property type="term" value="F:adenyl nucleotide binding"/>
    <property type="evidence" value="ECO:0007669"/>
    <property type="project" value="UniProtKB-ARBA"/>
</dbReference>
<sequence>MRAALLTEFNKPLEIKDVEVPKVGKGEVLLQVLACGICRSDWHLWRGDPSLVAYMQWSGGKLPIIPGHEVAGRVVEVGEGVSNVEVGDVVVAPASSTGDNRTCRYCKEGASNICEHLWIPGFGTHGCYAEYMKVPASSVVDLVKVPEGVPPEYAAITGCGFGTAWNALVVKNGIRPGETLLITGAGGMGLSALLIASAAGAKTVVVDVNPASVEKAKKMGATAAYHYSGHPQELAKLVNEEIVKSFGMVDAVFDSTGNPDVLSAVLPAVRPQGRILLAGLMMKGKEIWPLASDIVVARELTIQGVLMLPSQKYDGIFKLISEGRVNLEPVIYRRISLDEVNDAYAEMSRFKNAGRFVITKF</sequence>
<dbReference type="InterPro" id="IPR011032">
    <property type="entry name" value="GroES-like_sf"/>
</dbReference>
<accession>A4WIC5</accession>
<proteinExistence type="inferred from homology"/>
<evidence type="ECO:0000313" key="8">
    <source>
        <dbReference type="EMBL" id="ABP50142.1"/>
    </source>
</evidence>
<dbReference type="Gene3D" id="3.90.180.10">
    <property type="entry name" value="Medium-chain alcohol dehydrogenases, catalytic domain"/>
    <property type="match status" value="1"/>
</dbReference>
<dbReference type="OrthoDB" id="73567at2157"/>
<dbReference type="PANTHER" id="PTHR43401:SF4">
    <property type="entry name" value="D-ARABINOSE 1-DEHYDROGENASE (NADP(+))"/>
    <property type="match status" value="1"/>
</dbReference>
<evidence type="ECO:0000256" key="3">
    <source>
        <dbReference type="ARBA" id="ARBA00022857"/>
    </source>
</evidence>
<dbReference type="Pfam" id="PF08240">
    <property type="entry name" value="ADH_N"/>
    <property type="match status" value="1"/>
</dbReference>
<dbReference type="GO" id="GO:0016491">
    <property type="term" value="F:oxidoreductase activity"/>
    <property type="evidence" value="ECO:0007669"/>
    <property type="project" value="UniProtKB-KW"/>
</dbReference>
<keyword evidence="2 6" id="KW-0862">Zinc</keyword>
<dbReference type="STRING" id="340102.Pars_0547"/>
<dbReference type="RefSeq" id="WP_011900049.1">
    <property type="nucleotide sequence ID" value="NC_009376.1"/>
</dbReference>
<dbReference type="InterPro" id="IPR013154">
    <property type="entry name" value="ADH-like_N"/>
</dbReference>
<dbReference type="EMBL" id="CP000660">
    <property type="protein sequence ID" value="ABP50142.1"/>
    <property type="molecule type" value="Genomic_DNA"/>
</dbReference>
<dbReference type="GO" id="GO:0051262">
    <property type="term" value="P:protein tetramerization"/>
    <property type="evidence" value="ECO:0007669"/>
    <property type="project" value="UniProtKB-ARBA"/>
</dbReference>
<dbReference type="SUPFAM" id="SSF51735">
    <property type="entry name" value="NAD(P)-binding Rossmann-fold domains"/>
    <property type="match status" value="1"/>
</dbReference>
<dbReference type="GO" id="GO:0043168">
    <property type="term" value="F:anion binding"/>
    <property type="evidence" value="ECO:0007669"/>
    <property type="project" value="UniProtKB-ARBA"/>
</dbReference>
<evidence type="ECO:0000259" key="7">
    <source>
        <dbReference type="SMART" id="SM00829"/>
    </source>
</evidence>
<dbReference type="PhylomeDB" id="A4WIC5"/>
<dbReference type="SMART" id="SM00829">
    <property type="entry name" value="PKS_ER"/>
    <property type="match status" value="1"/>
</dbReference>
<reference evidence="8 9" key="1">
    <citation type="submission" date="2007-04" db="EMBL/GenBank/DDBJ databases">
        <title>Complete sequence of Pyrobaculum arsenaticum DSM 13514.</title>
        <authorList>
            <consortium name="US DOE Joint Genome Institute"/>
            <person name="Copeland A."/>
            <person name="Lucas S."/>
            <person name="Lapidus A."/>
            <person name="Barry K."/>
            <person name="Glavina del Rio T."/>
            <person name="Dalin E."/>
            <person name="Tice H."/>
            <person name="Pitluck S."/>
            <person name="Chain P."/>
            <person name="Malfatti S."/>
            <person name="Shin M."/>
            <person name="Vergez L."/>
            <person name="Schmutz J."/>
            <person name="Larimer F."/>
            <person name="Land M."/>
            <person name="Hauser L."/>
            <person name="Kyrpides N."/>
            <person name="Mikhailova N."/>
            <person name="Cozen A.E."/>
            <person name="Fitz-Gibbon S.T."/>
            <person name="House C.H."/>
            <person name="Saltikov C."/>
            <person name="Lowe T.M."/>
            <person name="Richardson P."/>
        </authorList>
    </citation>
    <scope>NUCLEOTIDE SEQUENCE [LARGE SCALE GENOMIC DNA]</scope>
    <source>
        <strain evidence="9">ATCC 700994 / DSM 13514 / JCM 11321 / PZ6</strain>
    </source>
</reference>
<gene>
    <name evidence="8" type="ordered locus">Pars_0547</name>
</gene>
<dbReference type="GO" id="GO:0008270">
    <property type="term" value="F:zinc ion binding"/>
    <property type="evidence" value="ECO:0007669"/>
    <property type="project" value="InterPro"/>
</dbReference>
<evidence type="ECO:0000256" key="1">
    <source>
        <dbReference type="ARBA" id="ARBA00022723"/>
    </source>
</evidence>
<keyword evidence="3" id="KW-0521">NADP</keyword>
<evidence type="ECO:0000256" key="6">
    <source>
        <dbReference type="RuleBase" id="RU361277"/>
    </source>
</evidence>
<dbReference type="PANTHER" id="PTHR43401">
    <property type="entry name" value="L-THREONINE 3-DEHYDROGENASE"/>
    <property type="match status" value="1"/>
</dbReference>
<comment type="cofactor">
    <cofactor evidence="6">
        <name>Zn(2+)</name>
        <dbReference type="ChEBI" id="CHEBI:29105"/>
    </cofactor>
</comment>
<dbReference type="Pfam" id="PF00107">
    <property type="entry name" value="ADH_zinc_N"/>
    <property type="match status" value="1"/>
</dbReference>
<dbReference type="HOGENOM" id="CLU_026673_20_1_2"/>
<dbReference type="InterPro" id="IPR013149">
    <property type="entry name" value="ADH-like_C"/>
</dbReference>
<keyword evidence="1 6" id="KW-0479">Metal-binding</keyword>
<keyword evidence="5" id="KW-0119">Carbohydrate metabolism</keyword>
<dbReference type="InterPro" id="IPR036291">
    <property type="entry name" value="NAD(P)-bd_dom_sf"/>
</dbReference>
<dbReference type="InterPro" id="IPR050129">
    <property type="entry name" value="Zn_alcohol_dh"/>
</dbReference>
<protein>
    <submittedName>
        <fullName evidence="8">Alcohol dehydrogenase GroES domain protein</fullName>
    </submittedName>
</protein>
<dbReference type="SUPFAM" id="SSF50129">
    <property type="entry name" value="GroES-like"/>
    <property type="match status" value="1"/>
</dbReference>
<dbReference type="InterPro" id="IPR020843">
    <property type="entry name" value="ER"/>
</dbReference>
<dbReference type="CDD" id="cd08260">
    <property type="entry name" value="Zn_ADH6"/>
    <property type="match status" value="1"/>
</dbReference>
<evidence type="ECO:0000256" key="2">
    <source>
        <dbReference type="ARBA" id="ARBA00022833"/>
    </source>
</evidence>
<feature type="domain" description="Enoyl reductase (ER)" evidence="7">
    <location>
        <begin position="8"/>
        <end position="358"/>
    </location>
</feature>
<evidence type="ECO:0000256" key="4">
    <source>
        <dbReference type="ARBA" id="ARBA00023002"/>
    </source>
</evidence>
<dbReference type="PROSITE" id="PS00059">
    <property type="entry name" value="ADH_ZINC"/>
    <property type="match status" value="1"/>
</dbReference>
<name>A4WIC5_PYRAR</name>
<keyword evidence="4" id="KW-0560">Oxidoreductase</keyword>
<dbReference type="GeneID" id="5054275"/>
<organism evidence="8 9">
    <name type="scientific">Pyrobaculum arsenaticum (strain DSM 13514 / JCM 11321 / PZ6)</name>
    <dbReference type="NCBI Taxonomy" id="340102"/>
    <lineage>
        <taxon>Archaea</taxon>
        <taxon>Thermoproteota</taxon>
        <taxon>Thermoprotei</taxon>
        <taxon>Thermoproteales</taxon>
        <taxon>Thermoproteaceae</taxon>
        <taxon>Pyrobaculum</taxon>
    </lineage>
</organism>
<dbReference type="KEGG" id="pas:Pars_0547"/>
<evidence type="ECO:0000313" key="9">
    <source>
        <dbReference type="Proteomes" id="UP000001567"/>
    </source>
</evidence>
<dbReference type="AlphaFoldDB" id="A4WIC5"/>